<organism evidence="2 3">
    <name type="scientific">candidate division WWE3 bacterium RBG_19FT_COMBO_34_6</name>
    <dbReference type="NCBI Taxonomy" id="1802612"/>
    <lineage>
        <taxon>Bacteria</taxon>
        <taxon>Katanobacteria</taxon>
    </lineage>
</organism>
<protein>
    <submittedName>
        <fullName evidence="2">Uncharacterized protein</fullName>
    </submittedName>
</protein>
<comment type="caution">
    <text evidence="2">The sequence shown here is derived from an EMBL/GenBank/DDBJ whole genome shotgun (WGS) entry which is preliminary data.</text>
</comment>
<keyword evidence="1" id="KW-0812">Transmembrane</keyword>
<reference evidence="2 3" key="1">
    <citation type="journal article" date="2016" name="Nat. Commun.">
        <title>Thousands of microbial genomes shed light on interconnected biogeochemical processes in an aquifer system.</title>
        <authorList>
            <person name="Anantharaman K."/>
            <person name="Brown C.T."/>
            <person name="Hug L.A."/>
            <person name="Sharon I."/>
            <person name="Castelle C.J."/>
            <person name="Probst A.J."/>
            <person name="Thomas B.C."/>
            <person name="Singh A."/>
            <person name="Wilkins M.J."/>
            <person name="Karaoz U."/>
            <person name="Brodie E.L."/>
            <person name="Williams K.H."/>
            <person name="Hubbard S.S."/>
            <person name="Banfield J.F."/>
        </authorList>
    </citation>
    <scope>NUCLEOTIDE SEQUENCE [LARGE SCALE GENOMIC DNA]</scope>
</reference>
<feature type="transmembrane region" description="Helical" evidence="1">
    <location>
        <begin position="93"/>
        <end position="115"/>
    </location>
</feature>
<dbReference type="EMBL" id="MEUV01000045">
    <property type="protein sequence ID" value="OGC45206.1"/>
    <property type="molecule type" value="Genomic_DNA"/>
</dbReference>
<keyword evidence="1" id="KW-0472">Membrane</keyword>
<feature type="transmembrane region" description="Helical" evidence="1">
    <location>
        <begin position="50"/>
        <end position="72"/>
    </location>
</feature>
<name>A0A1F4UJW4_UNCKA</name>
<sequence>MKSRKIIHKFNIFVLLSALFSKIVYGIDCSITTGDYGVANPSSMICPLYRIINFLIIAGGIVLAIMLGYGLIKFSIALGDPKGLEGGKKTITFAIIGFLVVIFAMALLGMIYRLLAGQGILTNIPSLQSMFETRFCEFLDMFWITGDPGCE</sequence>
<proteinExistence type="predicted"/>
<dbReference type="Proteomes" id="UP000178615">
    <property type="component" value="Unassembled WGS sequence"/>
</dbReference>
<evidence type="ECO:0000313" key="3">
    <source>
        <dbReference type="Proteomes" id="UP000178615"/>
    </source>
</evidence>
<keyword evidence="1" id="KW-1133">Transmembrane helix</keyword>
<dbReference type="AlphaFoldDB" id="A0A1F4UJW4"/>
<evidence type="ECO:0000256" key="1">
    <source>
        <dbReference type="SAM" id="Phobius"/>
    </source>
</evidence>
<gene>
    <name evidence="2" type="ORF">A2V49_01170</name>
</gene>
<accession>A0A1F4UJW4</accession>
<evidence type="ECO:0000313" key="2">
    <source>
        <dbReference type="EMBL" id="OGC45206.1"/>
    </source>
</evidence>